<sequence length="126" mass="14255">MKVIRFKWGCIKLNLEIFSLDVQSLFFVFRPCSLLNSELLHFKMSLLYCMMKRGLNFLYICVSNNILGCSDRKIKLKPPSFSTSLSTSLVLVHKIGSKTKNISERCVRTGLSDSVSLAVRLAMDIG</sequence>
<dbReference type="Proteomes" id="UP000276133">
    <property type="component" value="Unassembled WGS sequence"/>
</dbReference>
<keyword evidence="2" id="KW-1185">Reference proteome</keyword>
<protein>
    <submittedName>
        <fullName evidence="1">Uncharacterized protein</fullName>
    </submittedName>
</protein>
<dbReference type="AlphaFoldDB" id="A0A3M7T5T0"/>
<dbReference type="EMBL" id="REGN01000263">
    <property type="protein sequence ID" value="RNA43180.1"/>
    <property type="molecule type" value="Genomic_DNA"/>
</dbReference>
<evidence type="ECO:0000313" key="1">
    <source>
        <dbReference type="EMBL" id="RNA43180.1"/>
    </source>
</evidence>
<accession>A0A3M7T5T0</accession>
<gene>
    <name evidence="1" type="ORF">BpHYR1_021243</name>
</gene>
<comment type="caution">
    <text evidence="1">The sequence shown here is derived from an EMBL/GenBank/DDBJ whole genome shotgun (WGS) entry which is preliminary data.</text>
</comment>
<evidence type="ECO:0000313" key="2">
    <source>
        <dbReference type="Proteomes" id="UP000276133"/>
    </source>
</evidence>
<reference evidence="1 2" key="1">
    <citation type="journal article" date="2018" name="Sci. Rep.">
        <title>Genomic signatures of local adaptation to the degree of environmental predictability in rotifers.</title>
        <authorList>
            <person name="Franch-Gras L."/>
            <person name="Hahn C."/>
            <person name="Garcia-Roger E.M."/>
            <person name="Carmona M.J."/>
            <person name="Serra M."/>
            <person name="Gomez A."/>
        </authorList>
    </citation>
    <scope>NUCLEOTIDE SEQUENCE [LARGE SCALE GENOMIC DNA]</scope>
    <source>
        <strain evidence="1">HYR1</strain>
    </source>
</reference>
<name>A0A3M7T5T0_BRAPC</name>
<proteinExistence type="predicted"/>
<organism evidence="1 2">
    <name type="scientific">Brachionus plicatilis</name>
    <name type="common">Marine rotifer</name>
    <name type="synonym">Brachionus muelleri</name>
    <dbReference type="NCBI Taxonomy" id="10195"/>
    <lineage>
        <taxon>Eukaryota</taxon>
        <taxon>Metazoa</taxon>
        <taxon>Spiralia</taxon>
        <taxon>Gnathifera</taxon>
        <taxon>Rotifera</taxon>
        <taxon>Eurotatoria</taxon>
        <taxon>Monogononta</taxon>
        <taxon>Pseudotrocha</taxon>
        <taxon>Ploima</taxon>
        <taxon>Brachionidae</taxon>
        <taxon>Brachionus</taxon>
    </lineage>
</organism>